<feature type="region of interest" description="Disordered" evidence="1">
    <location>
        <begin position="68"/>
        <end position="87"/>
    </location>
</feature>
<gene>
    <name evidence="2" type="ORF">TSOC_002264</name>
</gene>
<evidence type="ECO:0000313" key="2">
    <source>
        <dbReference type="EMBL" id="PNH10958.1"/>
    </source>
</evidence>
<comment type="caution">
    <text evidence="2">The sequence shown here is derived from an EMBL/GenBank/DDBJ whole genome shotgun (WGS) entry which is preliminary data.</text>
</comment>
<evidence type="ECO:0000256" key="1">
    <source>
        <dbReference type="SAM" id="MobiDB-lite"/>
    </source>
</evidence>
<proteinExistence type="predicted"/>
<keyword evidence="3" id="KW-1185">Reference proteome</keyword>
<protein>
    <submittedName>
        <fullName evidence="2">Uncharacterized protein</fullName>
    </submittedName>
</protein>
<feature type="compositionally biased region" description="Basic residues" evidence="1">
    <location>
        <begin position="15"/>
        <end position="30"/>
    </location>
</feature>
<sequence>MFGFDGFRLLGPRSKPAKRKPRKTKAMRMKAPKELEYDSDDSSGPVLSHTEHLRSLLAERLRAQLVEKDSLNGPSAAGSYPPHSAASARLTAQVPNLAQADLEALLGSELYSRASKGPKMITVTTDADDVRNLFGNSMSKKLRWGGSLILKGDALKFTY</sequence>
<dbReference type="Proteomes" id="UP000236333">
    <property type="component" value="Unassembled WGS sequence"/>
</dbReference>
<accession>A0A2J8AEL0</accession>
<dbReference type="OrthoDB" id="531902at2759"/>
<evidence type="ECO:0000313" key="3">
    <source>
        <dbReference type="Proteomes" id="UP000236333"/>
    </source>
</evidence>
<dbReference type="AlphaFoldDB" id="A0A2J8AEL0"/>
<name>A0A2J8AEL0_9CHLO</name>
<dbReference type="EMBL" id="PGGS01000042">
    <property type="protein sequence ID" value="PNH10958.1"/>
    <property type="molecule type" value="Genomic_DNA"/>
</dbReference>
<reference evidence="2 3" key="1">
    <citation type="journal article" date="2017" name="Mol. Biol. Evol.">
        <title>The 4-celled Tetrabaena socialis nuclear genome reveals the essential components for genetic control of cell number at the origin of multicellularity in the volvocine lineage.</title>
        <authorList>
            <person name="Featherston J."/>
            <person name="Arakaki Y."/>
            <person name="Hanschen E.R."/>
            <person name="Ferris P.J."/>
            <person name="Michod R.E."/>
            <person name="Olson B.J.S.C."/>
            <person name="Nozaki H."/>
            <person name="Durand P.M."/>
        </authorList>
    </citation>
    <scope>NUCLEOTIDE SEQUENCE [LARGE SCALE GENOMIC DNA]</scope>
    <source>
        <strain evidence="2 3">NIES-571</strain>
    </source>
</reference>
<organism evidence="2 3">
    <name type="scientific">Tetrabaena socialis</name>
    <dbReference type="NCBI Taxonomy" id="47790"/>
    <lineage>
        <taxon>Eukaryota</taxon>
        <taxon>Viridiplantae</taxon>
        <taxon>Chlorophyta</taxon>
        <taxon>core chlorophytes</taxon>
        <taxon>Chlorophyceae</taxon>
        <taxon>CS clade</taxon>
        <taxon>Chlamydomonadales</taxon>
        <taxon>Tetrabaenaceae</taxon>
        <taxon>Tetrabaena</taxon>
    </lineage>
</organism>
<feature type="region of interest" description="Disordered" evidence="1">
    <location>
        <begin position="1"/>
        <end position="50"/>
    </location>
</feature>